<evidence type="ECO:0000313" key="3">
    <source>
        <dbReference type="Proteomes" id="UP000335538"/>
    </source>
</evidence>
<evidence type="ECO:0000313" key="2">
    <source>
        <dbReference type="EMBL" id="VVE75802.1"/>
    </source>
</evidence>
<dbReference type="InterPro" id="IPR021354">
    <property type="entry name" value="DUF2975"/>
</dbReference>
<organism evidence="2 3">
    <name type="scientific">Pandoraea sputorum</name>
    <dbReference type="NCBI Taxonomy" id="93222"/>
    <lineage>
        <taxon>Bacteria</taxon>
        <taxon>Pseudomonadati</taxon>
        <taxon>Pseudomonadota</taxon>
        <taxon>Betaproteobacteria</taxon>
        <taxon>Burkholderiales</taxon>
        <taxon>Burkholderiaceae</taxon>
        <taxon>Pandoraea</taxon>
    </lineage>
</organism>
<sequence>MKTSRLVSRSQWMATVTLGLLFAMLLLNAGSWVFPGVPGAGVLLQNDLISNLGLDPRLFPRWQVALCIAVSSIPLIALAYGLVHLRKLFQLYAREEYFSADAAIHLGKAGRSAAMWVLLSVVSEPVLSIVATMREPEGQRVVTIGFGSPYVIALFLAVTISIVAHILRRASSLEQENKSFV</sequence>
<dbReference type="Proteomes" id="UP000335538">
    <property type="component" value="Unassembled WGS sequence"/>
</dbReference>
<reference evidence="2 3" key="1">
    <citation type="submission" date="2019-08" db="EMBL/GenBank/DDBJ databases">
        <authorList>
            <person name="Peeters C."/>
        </authorList>
    </citation>
    <scope>NUCLEOTIDE SEQUENCE [LARGE SCALE GENOMIC DNA]</scope>
    <source>
        <strain evidence="2 3">LMG 31121</strain>
    </source>
</reference>
<keyword evidence="1" id="KW-1133">Transmembrane helix</keyword>
<feature type="transmembrane region" description="Helical" evidence="1">
    <location>
        <begin position="144"/>
        <end position="167"/>
    </location>
</feature>
<feature type="transmembrane region" description="Helical" evidence="1">
    <location>
        <begin position="63"/>
        <end position="83"/>
    </location>
</feature>
<dbReference type="EMBL" id="CABPSR010000001">
    <property type="protein sequence ID" value="VVE75802.1"/>
    <property type="molecule type" value="Genomic_DNA"/>
</dbReference>
<gene>
    <name evidence="2" type="ORF">PSP31121_00603</name>
</gene>
<accession>A0A5E5ASN4</accession>
<protein>
    <recommendedName>
        <fullName evidence="4">DUF2975 domain-containing protein</fullName>
    </recommendedName>
</protein>
<evidence type="ECO:0000256" key="1">
    <source>
        <dbReference type="SAM" id="Phobius"/>
    </source>
</evidence>
<dbReference type="RefSeq" id="WP_150808102.1">
    <property type="nucleotide sequence ID" value="NZ_CABPSR010000001.1"/>
</dbReference>
<dbReference type="Pfam" id="PF11188">
    <property type="entry name" value="DUF2975"/>
    <property type="match status" value="1"/>
</dbReference>
<dbReference type="AlphaFoldDB" id="A0A5E5ASN4"/>
<keyword evidence="1" id="KW-0472">Membrane</keyword>
<keyword evidence="1" id="KW-0812">Transmembrane</keyword>
<evidence type="ECO:0008006" key="4">
    <source>
        <dbReference type="Google" id="ProtNLM"/>
    </source>
</evidence>
<proteinExistence type="predicted"/>
<name>A0A5E5ASN4_9BURK</name>